<evidence type="ECO:0000313" key="20">
    <source>
        <dbReference type="Proteomes" id="UP000533954"/>
    </source>
</evidence>
<organism evidence="19 20">
    <name type="scientific">Eudromia elegans</name>
    <name type="common">Elegant crested-tinamou</name>
    <dbReference type="NCBI Taxonomy" id="8805"/>
    <lineage>
        <taxon>Eukaryota</taxon>
        <taxon>Metazoa</taxon>
        <taxon>Chordata</taxon>
        <taxon>Craniata</taxon>
        <taxon>Vertebrata</taxon>
        <taxon>Euteleostomi</taxon>
        <taxon>Archelosauria</taxon>
        <taxon>Archosauria</taxon>
        <taxon>Dinosauria</taxon>
        <taxon>Saurischia</taxon>
        <taxon>Theropoda</taxon>
        <taxon>Coelurosauria</taxon>
        <taxon>Aves</taxon>
        <taxon>Palaeognathae</taxon>
        <taxon>Tinamiformes</taxon>
        <taxon>Tinamidae</taxon>
        <taxon>Eudromia</taxon>
    </lineage>
</organism>
<comment type="catalytic activity">
    <reaction evidence="13">
        <text>a beta-D-galactosyl-(1-&gt;3)-N-acetyl-alpha-D-galactosaminyl derivative + CMP-N-acetyl-beta-neuraminate = a beta-D-galactosyl-(1-&gt;3)-[N-acetyl-alpha-neuraminyl-(2-&gt;6)]-N-acetyl-alpha-D-galactosaminyl derivative + CMP + H(+)</text>
        <dbReference type="Rhea" id="RHEA:11136"/>
        <dbReference type="ChEBI" id="CHEBI:15378"/>
        <dbReference type="ChEBI" id="CHEBI:57812"/>
        <dbReference type="ChEBI" id="CHEBI:60377"/>
        <dbReference type="ChEBI" id="CHEBI:133470"/>
        <dbReference type="ChEBI" id="CHEBI:140764"/>
        <dbReference type="EC" id="2.4.3.3"/>
    </reaction>
    <physiologicalReaction direction="left-to-right" evidence="13">
        <dbReference type="Rhea" id="RHEA:11137"/>
    </physiologicalReaction>
</comment>
<keyword evidence="10" id="KW-0472">Membrane</keyword>
<evidence type="ECO:0000256" key="10">
    <source>
        <dbReference type="ARBA" id="ARBA00023136"/>
    </source>
</evidence>
<gene>
    <name evidence="19" type="ORF">EUDELE_R08893</name>
</gene>
<evidence type="ECO:0000256" key="18">
    <source>
        <dbReference type="SAM" id="MobiDB-lite"/>
    </source>
</evidence>
<keyword evidence="12" id="KW-0325">Glycoprotein</keyword>
<dbReference type="Proteomes" id="UP000533954">
    <property type="component" value="Unassembled WGS sequence"/>
</dbReference>
<dbReference type="PANTHER" id="PTHR45941:SF4">
    <property type="entry name" value="ST6 N-ACETYLGALACTOSAMINIDE ALPHA-2,6-SIALYLTRANSFERASE 2"/>
    <property type="match status" value="1"/>
</dbReference>
<evidence type="ECO:0000256" key="7">
    <source>
        <dbReference type="ARBA" id="ARBA00022968"/>
    </source>
</evidence>
<evidence type="ECO:0000313" key="19">
    <source>
        <dbReference type="EMBL" id="NXA35954.1"/>
    </source>
</evidence>
<keyword evidence="11" id="KW-1015">Disulfide bond</keyword>
<feature type="disulfide bond" evidence="17">
    <location>
        <begin position="130"/>
        <end position="296"/>
    </location>
</feature>
<sequence>RIPGSARAPALAAPEPVTRPPSRAPAVTLWPSLGDTYGQDRTYCNSTCPSSIRRRVAATEFRDIFLESIPVLQWAPHAREDEYRRLRRFTGAHGWKDVPWDVLRASLSLLNTSANGAMLEGGRRGPCVRCAAVGNGGILNGSGMGRAIDGHDYVFRVNGAVTEGFERDVGSRTSLYVFSTNTLMNSLRSYAADGFRHPPRTPETRYVFLPDHDRDYLLLQAAVSGQRVEQGRDKGTWPPGLFGAELRAAKFKMLHPDFVRYVRNRFLRADILATPRRALYRPSTGAVMLLAALHTCDQVSAFGFLTPDYEAYSDHYFDRTRKRVQFFANHDLRMEMRLWQRLRRSGLLQLYVGRKGT</sequence>
<comment type="caution">
    <text evidence="19">The sequence shown here is derived from an EMBL/GenBank/DDBJ whole genome shotgun (WGS) entry which is preliminary data.</text>
</comment>
<evidence type="ECO:0000256" key="1">
    <source>
        <dbReference type="ARBA" id="ARBA00004323"/>
    </source>
</evidence>
<comment type="similarity">
    <text evidence="3">Belongs to the glycosyltransferase 29 family.</text>
</comment>
<evidence type="ECO:0000256" key="14">
    <source>
        <dbReference type="ARBA" id="ARBA00039109"/>
    </source>
</evidence>
<evidence type="ECO:0000256" key="12">
    <source>
        <dbReference type="ARBA" id="ARBA00023180"/>
    </source>
</evidence>
<evidence type="ECO:0000256" key="13">
    <source>
        <dbReference type="ARBA" id="ARBA00036348"/>
    </source>
</evidence>
<evidence type="ECO:0000256" key="9">
    <source>
        <dbReference type="ARBA" id="ARBA00023034"/>
    </source>
</evidence>
<dbReference type="FunFam" id="3.90.1480.20:FF:000015">
    <property type="entry name" value="Lactosylceramide alpha-2,3-sialyltransferase"/>
    <property type="match status" value="1"/>
</dbReference>
<dbReference type="AlphaFoldDB" id="A0A7K7V5Y1"/>
<feature type="region of interest" description="Disordered" evidence="18">
    <location>
        <begin position="1"/>
        <end position="24"/>
    </location>
</feature>
<dbReference type="PIRSF" id="PIRSF005557">
    <property type="entry name" value="Sialyl_trans"/>
    <property type="match status" value="1"/>
</dbReference>
<keyword evidence="6" id="KW-0812">Transmembrane</keyword>
<evidence type="ECO:0000256" key="11">
    <source>
        <dbReference type="ARBA" id="ARBA00023157"/>
    </source>
</evidence>
<feature type="non-terminal residue" evidence="19">
    <location>
        <position position="357"/>
    </location>
</feature>
<reference evidence="19 20" key="1">
    <citation type="submission" date="2019-09" db="EMBL/GenBank/DDBJ databases">
        <title>Bird 10,000 Genomes (B10K) Project - Family phase.</title>
        <authorList>
            <person name="Zhang G."/>
        </authorList>
    </citation>
    <scope>NUCLEOTIDE SEQUENCE [LARGE SCALE GENOMIC DNA]</scope>
    <source>
        <strain evidence="19">B10K-LSUMZ-16893</strain>
    </source>
</reference>
<name>A0A7K7V5Y1_EUDEL</name>
<keyword evidence="5 19" id="KW-0808">Transferase</keyword>
<keyword evidence="8" id="KW-1133">Transmembrane helix</keyword>
<dbReference type="GO" id="GO:0000139">
    <property type="term" value="C:Golgi membrane"/>
    <property type="evidence" value="ECO:0007669"/>
    <property type="project" value="UniProtKB-SubCell"/>
</dbReference>
<dbReference type="EC" id="2.4.3.3" evidence="14"/>
<evidence type="ECO:0000256" key="16">
    <source>
        <dbReference type="ARBA" id="ARBA00052285"/>
    </source>
</evidence>
<evidence type="ECO:0000256" key="3">
    <source>
        <dbReference type="ARBA" id="ARBA00006003"/>
    </source>
</evidence>
<feature type="non-terminal residue" evidence="19">
    <location>
        <position position="1"/>
    </location>
</feature>
<comment type="subcellular location">
    <subcellularLocation>
        <location evidence="1">Golgi apparatus membrane</location>
        <topology evidence="1">Single-pass type II membrane protein</topology>
    </subcellularLocation>
</comment>
<protein>
    <recommendedName>
        <fullName evidence="14">alpha-N-acetylgalactosaminide alpha-2,6-sialyltransferase</fullName>
        <ecNumber evidence="14">2.4.3.3</ecNumber>
    </recommendedName>
</protein>
<dbReference type="InterPro" id="IPR012163">
    <property type="entry name" value="Sialyl_trans"/>
</dbReference>
<dbReference type="InterPro" id="IPR038578">
    <property type="entry name" value="GT29-like_sf"/>
</dbReference>
<evidence type="ECO:0000256" key="4">
    <source>
        <dbReference type="ARBA" id="ARBA00022676"/>
    </source>
</evidence>
<comment type="pathway">
    <text evidence="2">Protein modification; protein glycosylation.</text>
</comment>
<dbReference type="PANTHER" id="PTHR45941">
    <property type="entry name" value="ALPHA-N-ACETYLGALACTOSAMINIDE ALPHA-2,6-SIALYLTRANSFERASE 2-LIKE-RELATED"/>
    <property type="match status" value="1"/>
</dbReference>
<dbReference type="Pfam" id="PF00777">
    <property type="entry name" value="Glyco_transf_29"/>
    <property type="match status" value="1"/>
</dbReference>
<dbReference type="EMBL" id="VZSX01000042">
    <property type="protein sequence ID" value="NXA35954.1"/>
    <property type="molecule type" value="Genomic_DNA"/>
</dbReference>
<keyword evidence="7" id="KW-0735">Signal-anchor</keyword>
<proteinExistence type="inferred from homology"/>
<comment type="catalytic activity">
    <reaction evidence="15">
        <text>a 3-O-[N-acetyl-alpha-neuraminyl-(2-&gt;3)-beta-D-galactosyl-(1-&gt;3)-N-acetyl-alpha-D-galactosaminyl]-L-threonyl-[protein] + CMP-N-acetyl-beta-neuraminate = a 3-O-{alpha-Neu5Ac-(2-&gt;3)-beta-D-Gal-(1-&gt;3)-[alpha-Neu5Ac-(2-&gt;6)]-alpha-D-GalNAc}-L-threonyl-[protein] + CMP + H(+)</text>
        <dbReference type="Rhea" id="RHEA:81659"/>
        <dbReference type="Rhea" id="RHEA-COMP:14417"/>
        <dbReference type="Rhea" id="RHEA-COMP:16763"/>
        <dbReference type="ChEBI" id="CHEBI:15378"/>
        <dbReference type="ChEBI" id="CHEBI:57812"/>
        <dbReference type="ChEBI" id="CHEBI:60377"/>
        <dbReference type="ChEBI" id="CHEBI:139598"/>
        <dbReference type="ChEBI" id="CHEBI:156398"/>
    </reaction>
    <physiologicalReaction direction="left-to-right" evidence="15">
        <dbReference type="Rhea" id="RHEA:81660"/>
    </physiologicalReaction>
</comment>
<keyword evidence="20" id="KW-1185">Reference proteome</keyword>
<evidence type="ECO:0000256" key="2">
    <source>
        <dbReference type="ARBA" id="ARBA00004922"/>
    </source>
</evidence>
<dbReference type="GO" id="GO:0001665">
    <property type="term" value="F:alpha-N-acetylgalactosaminide alpha-2,6-sialyltransferase activity"/>
    <property type="evidence" value="ECO:0007669"/>
    <property type="project" value="UniProtKB-EC"/>
</dbReference>
<accession>A0A7K7V5Y1</accession>
<dbReference type="InterPro" id="IPR001675">
    <property type="entry name" value="Glyco_trans_29"/>
</dbReference>
<evidence type="ECO:0000256" key="17">
    <source>
        <dbReference type="PIRSR" id="PIRSR005557-2"/>
    </source>
</evidence>
<dbReference type="Gene3D" id="3.90.1480.20">
    <property type="entry name" value="Glycosyl transferase family 29"/>
    <property type="match status" value="1"/>
</dbReference>
<evidence type="ECO:0000256" key="8">
    <source>
        <dbReference type="ARBA" id="ARBA00022989"/>
    </source>
</evidence>
<keyword evidence="9" id="KW-0333">Golgi apparatus</keyword>
<dbReference type="OrthoDB" id="10264956at2759"/>
<evidence type="ECO:0000256" key="6">
    <source>
        <dbReference type="ARBA" id="ARBA00022692"/>
    </source>
</evidence>
<evidence type="ECO:0000256" key="5">
    <source>
        <dbReference type="ARBA" id="ARBA00022679"/>
    </source>
</evidence>
<comment type="catalytic activity">
    <reaction evidence="16">
        <text>a 3-O-[N-acetyl-alpha-D-galactosaminyl]-L-threonyl-[protein] + CMP-N-acetyl-beta-neuraminate = a 3-O-[N-acetyl-alpha-neuraminosyl-(2-&gt;6)-N-acetyl-alpha-D-galactosaminyl]-L-threonyl-[protein] + CMP + H(+)</text>
        <dbReference type="Rhea" id="RHEA:81643"/>
        <dbReference type="Rhea" id="RHEA-COMP:11689"/>
        <dbReference type="Rhea" id="RHEA-COMP:19720"/>
        <dbReference type="ChEBI" id="CHEBI:15378"/>
        <dbReference type="ChEBI" id="CHEBI:57812"/>
        <dbReference type="ChEBI" id="CHEBI:60377"/>
        <dbReference type="ChEBI" id="CHEBI:87075"/>
        <dbReference type="ChEBI" id="CHEBI:231970"/>
    </reaction>
    <physiologicalReaction direction="left-to-right" evidence="16">
        <dbReference type="Rhea" id="RHEA:81644"/>
    </physiologicalReaction>
</comment>
<evidence type="ECO:0000256" key="15">
    <source>
        <dbReference type="ARBA" id="ARBA00050664"/>
    </source>
</evidence>
<keyword evidence="4 19" id="KW-0328">Glycosyltransferase</keyword>